<keyword evidence="2" id="KW-1185">Reference proteome</keyword>
<protein>
    <recommendedName>
        <fullName evidence="3">DUF1579 domain-containing protein</fullName>
    </recommendedName>
</protein>
<proteinExistence type="predicted"/>
<organism evidence="1 2">
    <name type="scientific">Longispora fulva</name>
    <dbReference type="NCBI Taxonomy" id="619741"/>
    <lineage>
        <taxon>Bacteria</taxon>
        <taxon>Bacillati</taxon>
        <taxon>Actinomycetota</taxon>
        <taxon>Actinomycetes</taxon>
        <taxon>Micromonosporales</taxon>
        <taxon>Micromonosporaceae</taxon>
        <taxon>Longispora</taxon>
    </lineage>
</organism>
<sequence>MTDNIDDGRHDFDFFHGRWHTVGRKLVDVTDRTCSEWVEFEGAGECRPILGGLGNVDTLTVPALPPGGQPMDGATLRLFDPATGIWRIWWMSSRMPGVLDTPVAGRFDGGRGIFEGPDEFDGVPVLVRFEWHVVDGDRAEWAQRFSWDDGATWDDVNYTFTHTRVGPPGV</sequence>
<gene>
    <name evidence="1" type="ORF">IW245_000905</name>
</gene>
<comment type="caution">
    <text evidence="1">The sequence shown here is derived from an EMBL/GenBank/DDBJ whole genome shotgun (WGS) entry which is preliminary data.</text>
</comment>
<dbReference type="Proteomes" id="UP000622552">
    <property type="component" value="Unassembled WGS sequence"/>
</dbReference>
<dbReference type="AlphaFoldDB" id="A0A8J7GBX7"/>
<dbReference type="RefSeq" id="WP_197001911.1">
    <property type="nucleotide sequence ID" value="NZ_BONS01000023.1"/>
</dbReference>
<name>A0A8J7GBX7_9ACTN</name>
<evidence type="ECO:0000313" key="2">
    <source>
        <dbReference type="Proteomes" id="UP000622552"/>
    </source>
</evidence>
<dbReference type="EMBL" id="JADOUF010000001">
    <property type="protein sequence ID" value="MBG6134711.1"/>
    <property type="molecule type" value="Genomic_DNA"/>
</dbReference>
<evidence type="ECO:0008006" key="3">
    <source>
        <dbReference type="Google" id="ProtNLM"/>
    </source>
</evidence>
<accession>A0A8J7GBX7</accession>
<evidence type="ECO:0000313" key="1">
    <source>
        <dbReference type="EMBL" id="MBG6134711.1"/>
    </source>
</evidence>
<reference evidence="1" key="1">
    <citation type="submission" date="2020-11" db="EMBL/GenBank/DDBJ databases">
        <title>Sequencing the genomes of 1000 actinobacteria strains.</title>
        <authorList>
            <person name="Klenk H.-P."/>
        </authorList>
    </citation>
    <scope>NUCLEOTIDE SEQUENCE</scope>
    <source>
        <strain evidence="1">DSM 45356</strain>
    </source>
</reference>